<organism evidence="1 2">
    <name type="scientific">Mycobacterium botniense</name>
    <dbReference type="NCBI Taxonomy" id="84962"/>
    <lineage>
        <taxon>Bacteria</taxon>
        <taxon>Bacillati</taxon>
        <taxon>Actinomycetota</taxon>
        <taxon>Actinomycetes</taxon>
        <taxon>Mycobacteriales</taxon>
        <taxon>Mycobacteriaceae</taxon>
        <taxon>Mycobacterium</taxon>
    </lineage>
</organism>
<comment type="caution">
    <text evidence="1">The sequence shown here is derived from an EMBL/GenBank/DDBJ whole genome shotgun (WGS) entry which is preliminary data.</text>
</comment>
<dbReference type="PANTHER" id="PTHR10668:SF105">
    <property type="entry name" value="DEHYDROGENASE-RELATED"/>
    <property type="match status" value="1"/>
</dbReference>
<accession>A0A7I9Y201</accession>
<dbReference type="InterPro" id="IPR036188">
    <property type="entry name" value="FAD/NAD-bd_sf"/>
</dbReference>
<sequence length="472" mass="50630">MTTAVVVGAGPNGLAAAIHLARNGIDVHVLEARDTAGGGARSGELMVPGVIHDHCSAFHPMGVGSPLWQQIGLDRYGLRWKWPEVDCAHPLDDGSAGVLYQSIDDTAAGLGRDGPRWRHVLGDLVAGFDDLAQDLLRPVLHIPRHPIRLATFGPRAVLPATVLARWFRTEQARALFAGTAAHIYTRLDRPLTSALGLVMLASGHRYGWPVAEGGSGSIVDALVAALRERGGTITTGVRITDRHDIPAADLVMLDLSPAAVCELYGDLLPPRIRRSFQRYRQGSSAFKVDFAIEGDIPWTNPACARAGTVHLGGSVAEIADSERQRAQGRMPQRPFVLVGQQYLADRSRSAGPINPIWAYAHVPFGYTGDATAAVIDQIERFAPGFRERITATVSTSTAELAAYNPNFIGGDIIGGANDRLQVLFRPRIARDPYFTGVPGVYLCSQSTPPGGGIHGLCGYHAAESALRRLRAH</sequence>
<dbReference type="Pfam" id="PF13450">
    <property type="entry name" value="NAD_binding_8"/>
    <property type="match status" value="1"/>
</dbReference>
<dbReference type="PANTHER" id="PTHR10668">
    <property type="entry name" value="PHYTOENE DEHYDROGENASE"/>
    <property type="match status" value="1"/>
</dbReference>
<evidence type="ECO:0000313" key="1">
    <source>
        <dbReference type="EMBL" id="GFG76105.1"/>
    </source>
</evidence>
<reference evidence="1 2" key="1">
    <citation type="journal article" date="2019" name="Emerg. Microbes Infect.">
        <title>Comprehensive subspecies identification of 175 nontuberculous mycobacteria species based on 7547 genomic profiles.</title>
        <authorList>
            <person name="Matsumoto Y."/>
            <person name="Kinjo T."/>
            <person name="Motooka D."/>
            <person name="Nabeya D."/>
            <person name="Jung N."/>
            <person name="Uechi K."/>
            <person name="Horii T."/>
            <person name="Iida T."/>
            <person name="Fujita J."/>
            <person name="Nakamura S."/>
        </authorList>
    </citation>
    <scope>NUCLEOTIDE SEQUENCE [LARGE SCALE GENOMIC DNA]</scope>
    <source>
        <strain evidence="1 2">JCM 17322</strain>
    </source>
</reference>
<gene>
    <name evidence="1" type="ORF">MBOT_34700</name>
</gene>
<proteinExistence type="predicted"/>
<evidence type="ECO:0000313" key="2">
    <source>
        <dbReference type="Proteomes" id="UP000465361"/>
    </source>
</evidence>
<name>A0A7I9Y201_9MYCO</name>
<dbReference type="EMBL" id="BLKW01000004">
    <property type="protein sequence ID" value="GFG76105.1"/>
    <property type="molecule type" value="Genomic_DNA"/>
</dbReference>
<protein>
    <submittedName>
        <fullName evidence="1">Dehydrogenase</fullName>
    </submittedName>
</protein>
<dbReference type="RefSeq" id="WP_163759197.1">
    <property type="nucleotide sequence ID" value="NZ_BLKW01000004.1"/>
</dbReference>
<dbReference type="Proteomes" id="UP000465361">
    <property type="component" value="Unassembled WGS sequence"/>
</dbReference>
<dbReference type="Gene3D" id="3.50.50.60">
    <property type="entry name" value="FAD/NAD(P)-binding domain"/>
    <property type="match status" value="1"/>
</dbReference>
<dbReference type="AlphaFoldDB" id="A0A7I9Y201"/>
<dbReference type="SUPFAM" id="SSF51905">
    <property type="entry name" value="FAD/NAD(P)-binding domain"/>
    <property type="match status" value="1"/>
</dbReference>
<keyword evidence="2" id="KW-1185">Reference proteome</keyword>